<keyword evidence="1" id="KW-0812">Transmembrane</keyword>
<evidence type="ECO:0000313" key="2">
    <source>
        <dbReference type="EMBL" id="JAD52097.1"/>
    </source>
</evidence>
<dbReference type="AlphaFoldDB" id="A0A0A9AYI8"/>
<sequence length="51" mass="5592">MLPDGSRTNGYWLFGCRMILTLSASFCSLSGFPSCLSSSILTLLFSPPWQT</sequence>
<evidence type="ECO:0000256" key="1">
    <source>
        <dbReference type="SAM" id="Phobius"/>
    </source>
</evidence>
<reference evidence="2" key="1">
    <citation type="submission" date="2014-09" db="EMBL/GenBank/DDBJ databases">
        <authorList>
            <person name="Magalhaes I.L.F."/>
            <person name="Oliveira U."/>
            <person name="Santos F.R."/>
            <person name="Vidigal T.H.D.A."/>
            <person name="Brescovit A.D."/>
            <person name="Santos A.J."/>
        </authorList>
    </citation>
    <scope>NUCLEOTIDE SEQUENCE</scope>
    <source>
        <tissue evidence="2">Shoot tissue taken approximately 20 cm above the soil surface</tissue>
    </source>
</reference>
<keyword evidence="1" id="KW-0472">Membrane</keyword>
<protein>
    <submittedName>
        <fullName evidence="2">Uncharacterized protein</fullName>
    </submittedName>
</protein>
<feature type="transmembrane region" description="Helical" evidence="1">
    <location>
        <begin position="12"/>
        <end position="45"/>
    </location>
</feature>
<organism evidence="2">
    <name type="scientific">Arundo donax</name>
    <name type="common">Giant reed</name>
    <name type="synonym">Donax arundinaceus</name>
    <dbReference type="NCBI Taxonomy" id="35708"/>
    <lineage>
        <taxon>Eukaryota</taxon>
        <taxon>Viridiplantae</taxon>
        <taxon>Streptophyta</taxon>
        <taxon>Embryophyta</taxon>
        <taxon>Tracheophyta</taxon>
        <taxon>Spermatophyta</taxon>
        <taxon>Magnoliopsida</taxon>
        <taxon>Liliopsida</taxon>
        <taxon>Poales</taxon>
        <taxon>Poaceae</taxon>
        <taxon>PACMAD clade</taxon>
        <taxon>Arundinoideae</taxon>
        <taxon>Arundineae</taxon>
        <taxon>Arundo</taxon>
    </lineage>
</organism>
<proteinExistence type="predicted"/>
<reference evidence="2" key="2">
    <citation type="journal article" date="2015" name="Data Brief">
        <title>Shoot transcriptome of the giant reed, Arundo donax.</title>
        <authorList>
            <person name="Barrero R.A."/>
            <person name="Guerrero F.D."/>
            <person name="Moolhuijzen P."/>
            <person name="Goolsby J.A."/>
            <person name="Tidwell J."/>
            <person name="Bellgard S.E."/>
            <person name="Bellgard M.I."/>
        </authorList>
    </citation>
    <scope>NUCLEOTIDE SEQUENCE</scope>
    <source>
        <tissue evidence="2">Shoot tissue taken approximately 20 cm above the soil surface</tissue>
    </source>
</reference>
<keyword evidence="1" id="KW-1133">Transmembrane helix</keyword>
<name>A0A0A9AYI8_ARUDO</name>
<dbReference type="EMBL" id="GBRH01245798">
    <property type="protein sequence ID" value="JAD52097.1"/>
    <property type="molecule type" value="Transcribed_RNA"/>
</dbReference>
<accession>A0A0A9AYI8</accession>